<reference evidence="1" key="1">
    <citation type="submission" date="2021-02" db="EMBL/GenBank/DDBJ databases">
        <authorList>
            <person name="Dougan E. K."/>
            <person name="Rhodes N."/>
            <person name="Thang M."/>
            <person name="Chan C."/>
        </authorList>
    </citation>
    <scope>NUCLEOTIDE SEQUENCE</scope>
</reference>
<sequence>AIKLMARRAIELSVLDEVAAEIQPKHLRWFSELLADGSVLRSLSGRTKDLQGLIGQLRGFSLEEFLGEEEPGKVIPWSLLSDVESAIEPKDLVTGKTVRYSGPEGALRAGLLHERMLKTTELSKFCPAAYRLPGCEPPFEDLEGTGLHFEKQGKARLDG</sequence>
<accession>A0A812NTJ8</accession>
<dbReference type="EMBL" id="CAJNIZ010011483">
    <property type="protein sequence ID" value="CAE7320042.1"/>
    <property type="molecule type" value="Genomic_DNA"/>
</dbReference>
<keyword evidence="2" id="KW-1185">Reference proteome</keyword>
<protein>
    <submittedName>
        <fullName evidence="1">Pol protein</fullName>
    </submittedName>
</protein>
<name>A0A812NTJ8_SYMPI</name>
<dbReference type="AlphaFoldDB" id="A0A812NTJ8"/>
<gene>
    <name evidence="1" type="primary">pol</name>
    <name evidence="1" type="ORF">SPIL2461_LOCUS7379</name>
</gene>
<proteinExistence type="predicted"/>
<organism evidence="1 2">
    <name type="scientific">Symbiodinium pilosum</name>
    <name type="common">Dinoflagellate</name>
    <dbReference type="NCBI Taxonomy" id="2952"/>
    <lineage>
        <taxon>Eukaryota</taxon>
        <taxon>Sar</taxon>
        <taxon>Alveolata</taxon>
        <taxon>Dinophyceae</taxon>
        <taxon>Suessiales</taxon>
        <taxon>Symbiodiniaceae</taxon>
        <taxon>Symbiodinium</taxon>
    </lineage>
</organism>
<feature type="non-terminal residue" evidence="1">
    <location>
        <position position="159"/>
    </location>
</feature>
<dbReference type="OrthoDB" id="425619at2759"/>
<evidence type="ECO:0000313" key="1">
    <source>
        <dbReference type="EMBL" id="CAE7320042.1"/>
    </source>
</evidence>
<comment type="caution">
    <text evidence="1">The sequence shown here is derived from an EMBL/GenBank/DDBJ whole genome shotgun (WGS) entry which is preliminary data.</text>
</comment>
<evidence type="ECO:0000313" key="2">
    <source>
        <dbReference type="Proteomes" id="UP000649617"/>
    </source>
</evidence>
<dbReference type="Proteomes" id="UP000649617">
    <property type="component" value="Unassembled WGS sequence"/>
</dbReference>